<dbReference type="InterPro" id="IPR017517">
    <property type="entry name" value="Maleyloyr_isom"/>
</dbReference>
<sequence length="238" mass="25374">MTSANATPHDVIDLVDSRTQALLTDLDALSADDLRAPCLLPGWTRAHLVTHLARNADALVNLFTWANTGVETRMYPSREQRDADIEAGAARSTDELLDDLTESSVRWIVTARSLPDEAWSAVIEGGAHSTKYPATWIPMMRAGEVIIHHTDLGTGYVPDQWPAGWVGLALRDAATNLSDRAGEPIALRATDSGLGIGDGGGRTVSGTQADLLAWVTGRATGPSLATVDGDLPTLGDWR</sequence>
<dbReference type="GO" id="GO:0046872">
    <property type="term" value="F:metal ion binding"/>
    <property type="evidence" value="ECO:0007669"/>
    <property type="project" value="InterPro"/>
</dbReference>
<dbReference type="SUPFAM" id="SSF109854">
    <property type="entry name" value="DinB/YfiT-like putative metalloenzymes"/>
    <property type="match status" value="1"/>
</dbReference>
<feature type="domain" description="Mycothiol-dependent maleylpyruvate isomerase metal-binding" evidence="1">
    <location>
        <begin position="19"/>
        <end position="152"/>
    </location>
</feature>
<dbReference type="Pfam" id="PF11716">
    <property type="entry name" value="MDMPI_N"/>
    <property type="match status" value="1"/>
</dbReference>
<evidence type="ECO:0000313" key="3">
    <source>
        <dbReference type="Proteomes" id="UP000230842"/>
    </source>
</evidence>
<proteinExistence type="predicted"/>
<name>A0A0B2BIF9_9ACTN</name>
<accession>A0A0B2BIF9</accession>
<dbReference type="RefSeq" id="WP_039346743.1">
    <property type="nucleotide sequence ID" value="NZ_PGEZ01000002.1"/>
</dbReference>
<comment type="caution">
    <text evidence="2">The sequence shown here is derived from an EMBL/GenBank/DDBJ whole genome shotgun (WGS) entry which is preliminary data.</text>
</comment>
<dbReference type="EMBL" id="PGEZ01000002">
    <property type="protein sequence ID" value="PJJ53621.1"/>
    <property type="molecule type" value="Genomic_DNA"/>
</dbReference>
<organism evidence="2 3">
    <name type="scientific">Mumia flava</name>
    <dbReference type="NCBI Taxonomy" id="1348852"/>
    <lineage>
        <taxon>Bacteria</taxon>
        <taxon>Bacillati</taxon>
        <taxon>Actinomycetota</taxon>
        <taxon>Actinomycetes</taxon>
        <taxon>Propionibacteriales</taxon>
        <taxon>Nocardioidaceae</taxon>
        <taxon>Mumia</taxon>
    </lineage>
</organism>
<dbReference type="AlphaFoldDB" id="A0A0B2BIF9"/>
<reference evidence="2 3" key="1">
    <citation type="submission" date="2017-11" db="EMBL/GenBank/DDBJ databases">
        <title>Genomic Encyclopedia of Archaeal and Bacterial Type Strains, Phase II (KMG-II): From Individual Species to Whole Genera.</title>
        <authorList>
            <person name="Goeker M."/>
        </authorList>
    </citation>
    <scope>NUCLEOTIDE SEQUENCE [LARGE SCALE GENOMIC DNA]</scope>
    <source>
        <strain evidence="2 3">DSM 27763</strain>
    </source>
</reference>
<protein>
    <submittedName>
        <fullName evidence="2">Maleylpyruvate isomerase</fullName>
    </submittedName>
</protein>
<evidence type="ECO:0000313" key="2">
    <source>
        <dbReference type="EMBL" id="PJJ53621.1"/>
    </source>
</evidence>
<dbReference type="InterPro" id="IPR024344">
    <property type="entry name" value="MDMPI_metal-binding"/>
</dbReference>
<dbReference type="NCBIfam" id="TIGR03083">
    <property type="entry name" value="maleylpyruvate isomerase family mycothiol-dependent enzyme"/>
    <property type="match status" value="1"/>
</dbReference>
<dbReference type="Proteomes" id="UP000230842">
    <property type="component" value="Unassembled WGS sequence"/>
</dbReference>
<dbReference type="Gene3D" id="1.20.120.450">
    <property type="entry name" value="dinb family like domain"/>
    <property type="match status" value="1"/>
</dbReference>
<keyword evidence="3" id="KW-1185">Reference proteome</keyword>
<keyword evidence="2" id="KW-0670">Pyruvate</keyword>
<dbReference type="OrthoDB" id="5118203at2"/>
<dbReference type="InterPro" id="IPR036527">
    <property type="entry name" value="SCP2_sterol-bd_dom_sf"/>
</dbReference>
<gene>
    <name evidence="2" type="ORF">CLV56_3111</name>
</gene>
<dbReference type="Gene3D" id="3.30.1050.20">
    <property type="match status" value="1"/>
</dbReference>
<dbReference type="SUPFAM" id="SSF55718">
    <property type="entry name" value="SCP-like"/>
    <property type="match status" value="1"/>
</dbReference>
<evidence type="ECO:0000259" key="1">
    <source>
        <dbReference type="Pfam" id="PF11716"/>
    </source>
</evidence>
<dbReference type="GO" id="GO:0016853">
    <property type="term" value="F:isomerase activity"/>
    <property type="evidence" value="ECO:0007669"/>
    <property type="project" value="UniProtKB-KW"/>
</dbReference>
<keyword evidence="2" id="KW-0413">Isomerase</keyword>
<dbReference type="InterPro" id="IPR034660">
    <property type="entry name" value="DinB/YfiT-like"/>
</dbReference>